<feature type="compositionally biased region" description="Basic and acidic residues" evidence="1">
    <location>
        <begin position="1"/>
        <end position="13"/>
    </location>
</feature>
<proteinExistence type="predicted"/>
<evidence type="ECO:0000313" key="3">
    <source>
        <dbReference type="EMBL" id="VIO64677.1"/>
    </source>
</evidence>
<evidence type="ECO:0000256" key="1">
    <source>
        <dbReference type="SAM" id="MobiDB-lite"/>
    </source>
</evidence>
<organism evidence="3">
    <name type="scientific">Gibberella zeae</name>
    <name type="common">Wheat head blight fungus</name>
    <name type="synonym">Fusarium graminearum</name>
    <dbReference type="NCBI Taxonomy" id="5518"/>
    <lineage>
        <taxon>Eukaryota</taxon>
        <taxon>Fungi</taxon>
        <taxon>Dikarya</taxon>
        <taxon>Ascomycota</taxon>
        <taxon>Pezizomycotina</taxon>
        <taxon>Sordariomycetes</taxon>
        <taxon>Hypocreomycetidae</taxon>
        <taxon>Hypocreales</taxon>
        <taxon>Nectriaceae</taxon>
        <taxon>Fusarium</taxon>
    </lineage>
</organism>
<feature type="compositionally biased region" description="Low complexity" evidence="1">
    <location>
        <begin position="69"/>
        <end position="82"/>
    </location>
</feature>
<dbReference type="EMBL" id="CAAKMV010000207">
    <property type="protein sequence ID" value="VIO64677.1"/>
    <property type="molecule type" value="Genomic_DNA"/>
</dbReference>
<name>A0A4E9EPM3_GIBZA</name>
<gene>
    <name evidence="3" type="ORF">FUG_LOCUS580649</name>
    <name evidence="2" type="ORF">MDCFG202_LOCUS249854</name>
</gene>
<reference evidence="2" key="2">
    <citation type="submission" date="2021-03" db="EMBL/GenBank/DDBJ databases">
        <authorList>
            <person name="Alouane T."/>
            <person name="Langin T."/>
            <person name="Bonhomme L."/>
        </authorList>
    </citation>
    <scope>NUCLEOTIDE SEQUENCE</scope>
    <source>
        <strain evidence="2">MDC_Fg202</strain>
    </source>
</reference>
<dbReference type="Proteomes" id="UP000746612">
    <property type="component" value="Unassembled WGS sequence"/>
</dbReference>
<evidence type="ECO:0000313" key="2">
    <source>
        <dbReference type="EMBL" id="CAG1984242.1"/>
    </source>
</evidence>
<dbReference type="AlphaFoldDB" id="A0A4E9EPM3"/>
<accession>A0A4E9EPM3</accession>
<dbReference type="PANTHER" id="PTHR39599:SF1">
    <property type="entry name" value="GPI-ANCHORED PROTEIN (EUROFUNG)"/>
    <property type="match status" value="1"/>
</dbReference>
<feature type="region of interest" description="Disordered" evidence="1">
    <location>
        <begin position="1"/>
        <end position="96"/>
    </location>
</feature>
<dbReference type="EMBL" id="CAJPIJ010000131">
    <property type="protein sequence ID" value="CAG1984242.1"/>
    <property type="molecule type" value="Genomic_DNA"/>
</dbReference>
<dbReference type="PANTHER" id="PTHR39599">
    <property type="entry name" value="GPI-ANCHORED PROTEIN (EUROFUNG)-RELATED-RELATED"/>
    <property type="match status" value="1"/>
</dbReference>
<reference evidence="3" key="1">
    <citation type="submission" date="2019-04" db="EMBL/GenBank/DDBJ databases">
        <authorList>
            <person name="Melise S."/>
            <person name="Noan J."/>
            <person name="Okalmin O."/>
        </authorList>
    </citation>
    <scope>NUCLEOTIDE SEQUENCE</scope>
    <source>
        <strain evidence="3">FN9</strain>
    </source>
</reference>
<sequence>MNHDDQKPPETHTGDNTPQDLKGKGKHTTKDESNSVADRLQASGRLVLDAFGSGPDLSGQQSARKADPSGSNINSIGKISSSTGEASSHKLRSSIQAESLRSKTNLDSGPSVQAFNDFVSADTTLDIDNNNANLNQEARDQTYHLKATPKSQDVIQQEKLDGAAVVSLLDGHSDELDAVLVGAHDPIAESDSDTLTPEAAAKLREALFSANSASSGPRLDDLLNFNPEFLNQPGSEAELERQLYLGTIDPDQARSSWLQQWGNVLAGYTDHVWGDIEPLIVEARREVEESKARGPEAVPETKALDRLRQVLAHSPNLATLRASSIPAYVRILCQCWRPLSTMLGYSCFLLAFVAASTSAQNIPEVPAIATATSTAIYYPTYIPPASVIFKRDDSCPANTFRCSEELGERFRDICCQNGQTCAVDADDEPACCPSGAICTGTAPASATGAATASPSFVPNSYFAFPYAAATFENEASCTSAVSACGENYDQCVNYLGDGGQYGVTIVVPGGGGTTVEGGGQALGSSSATAVCSSLSSRACGNVSSADCSDYGNHASSSNSPGLWVASLSAGITLLSFLV</sequence>
<protein>
    <submittedName>
        <fullName evidence="3">Uncharacterized protein</fullName>
    </submittedName>
</protein>